<protein>
    <recommendedName>
        <fullName evidence="2">ribonucleoside-diphosphate reductase</fullName>
        <ecNumber evidence="2">1.17.4.1</ecNumber>
    </recommendedName>
</protein>
<dbReference type="RefSeq" id="WP_183213084.1">
    <property type="nucleotide sequence ID" value="NZ_JACHOR010000002.1"/>
</dbReference>
<gene>
    <name evidence="7" type="ORF">GGR13_001735</name>
</gene>
<evidence type="ECO:0000259" key="6">
    <source>
        <dbReference type="Pfam" id="PF12637"/>
    </source>
</evidence>
<comment type="caution">
    <text evidence="7">The sequence shown here is derived from an EMBL/GenBank/DDBJ whole genome shotgun (WGS) entry which is preliminary data.</text>
</comment>
<accession>A0A7W9CIM6</accession>
<dbReference type="InterPro" id="IPR024434">
    <property type="entry name" value="TSCPD_dom"/>
</dbReference>
<dbReference type="GO" id="GO:0071897">
    <property type="term" value="P:DNA biosynthetic process"/>
    <property type="evidence" value="ECO:0007669"/>
    <property type="project" value="UniProtKB-KW"/>
</dbReference>
<dbReference type="Pfam" id="PF12637">
    <property type="entry name" value="TSCPD"/>
    <property type="match status" value="1"/>
</dbReference>
<organism evidence="7 8">
    <name type="scientific">Brevundimonas variabilis</name>
    <dbReference type="NCBI Taxonomy" id="74312"/>
    <lineage>
        <taxon>Bacteria</taxon>
        <taxon>Pseudomonadati</taxon>
        <taxon>Pseudomonadota</taxon>
        <taxon>Alphaproteobacteria</taxon>
        <taxon>Caulobacterales</taxon>
        <taxon>Caulobacteraceae</taxon>
        <taxon>Brevundimonas</taxon>
    </lineage>
</organism>
<keyword evidence="4" id="KW-0547">Nucleotide-binding</keyword>
<evidence type="ECO:0000256" key="2">
    <source>
        <dbReference type="ARBA" id="ARBA00012274"/>
    </source>
</evidence>
<dbReference type="EC" id="1.17.4.1" evidence="2"/>
<comment type="catalytic activity">
    <reaction evidence="5">
        <text>a 2'-deoxyribonucleoside 5'-diphosphate + [thioredoxin]-disulfide + H2O = a ribonucleoside 5'-diphosphate + [thioredoxin]-dithiol</text>
        <dbReference type="Rhea" id="RHEA:23252"/>
        <dbReference type="Rhea" id="RHEA-COMP:10698"/>
        <dbReference type="Rhea" id="RHEA-COMP:10700"/>
        <dbReference type="ChEBI" id="CHEBI:15377"/>
        <dbReference type="ChEBI" id="CHEBI:29950"/>
        <dbReference type="ChEBI" id="CHEBI:50058"/>
        <dbReference type="ChEBI" id="CHEBI:57930"/>
        <dbReference type="ChEBI" id="CHEBI:73316"/>
        <dbReference type="EC" id="1.17.4.1"/>
    </reaction>
</comment>
<name>A0A7W9CIM6_9CAUL</name>
<evidence type="ECO:0000313" key="7">
    <source>
        <dbReference type="EMBL" id="MBB5746151.1"/>
    </source>
</evidence>
<feature type="domain" description="TSCPD" evidence="6">
    <location>
        <begin position="676"/>
        <end position="779"/>
    </location>
</feature>
<keyword evidence="8" id="KW-1185">Reference proteome</keyword>
<evidence type="ECO:0000313" key="8">
    <source>
        <dbReference type="Proteomes" id="UP000545037"/>
    </source>
</evidence>
<evidence type="ECO:0000256" key="1">
    <source>
        <dbReference type="ARBA" id="ARBA00007405"/>
    </source>
</evidence>
<dbReference type="GO" id="GO:0004748">
    <property type="term" value="F:ribonucleoside-diphosphate reductase activity, thioredoxin disulfide as acceptor"/>
    <property type="evidence" value="ECO:0007669"/>
    <property type="project" value="UniProtKB-EC"/>
</dbReference>
<sequence length="883" mass="93045">MHIPTRFATLDIALERRVIDRADTVADVLAPAGWTDVRIEAWLDWLDDQVFEPGNTGPLATGDRPLLGGLDAWAQTLAGRCIDLGLLDGPSEAQTLAQGLVQTMLCGLVAPGIGAVEPDCPVLTLVDPANVRLIEARIAARHLASATSGVVEAAARALNAVADAVDRCEGPRGECATPRKNPALARAALKARQTGASDAAILKAMGGERLSLDPAVPPVDPPLVLVANREAVAAGGPHSELLGRAALNGDLVLAFDAADGEAAGLHLRATTVLLNLPVILRAGDGSHDILSDLVRLWTVALAAADRSASHALRLGLGGLADVVLGEGLTTATAIEHRLSQIAGTVIATAQIASAEMATLGGSSEGVDPLPEDAAERLLRQAGTVGQFDASLSSRLQDAAGAISRGRWHSAIGLFVDDPEQALRAGTGAVSARDLYQTRDGEIVPCLRATLARAIRAHGGDDEAAERHLLGRRTLLDAPGINHAALQALGFTAIELDAVESALNSVQRLDDAFGPLVLDPGFVRDVLDIEAGEADLLALLGFEDEAIAAAEAYALGHPDLTAWSDMPASLRAWLDDPEREPSLRRLIEPFSETPDLAPRAIDWACTPAQAARLLGEAARQNHRVVRLVPTSPPPGPLLDLPDTVAPAVSVPRPEPTVRTVEKVIERVVERDRKRRKLPDRRKGYIQKAAVGGHKVYIHTGEYDDGELGEIFIDMHKEGAAFRSLMNNFAIAISIGLQYGVPLDEFVDAFVFTRFEPAGRVTGNDSIRSATSILDYIFRELGVSYLDRTELANADPDHLNADGLGAGTDDVEAVPAARFISKGFARGAAPDNLVVLPFGQRREPEASANAPTHADACPSCGDFALQQRGAGWICDACGVATSRSG</sequence>
<dbReference type="EMBL" id="JACHOR010000002">
    <property type="protein sequence ID" value="MBB5746151.1"/>
    <property type="molecule type" value="Genomic_DNA"/>
</dbReference>
<keyword evidence="7" id="KW-0560">Oxidoreductase</keyword>
<evidence type="ECO:0000256" key="3">
    <source>
        <dbReference type="ARBA" id="ARBA00022634"/>
    </source>
</evidence>
<comment type="similarity">
    <text evidence="1">Belongs to the ribonucleoside diphosphate reductase class-2 family.</text>
</comment>
<dbReference type="GO" id="GO:0000166">
    <property type="term" value="F:nucleotide binding"/>
    <property type="evidence" value="ECO:0007669"/>
    <property type="project" value="UniProtKB-KW"/>
</dbReference>
<reference evidence="7 8" key="1">
    <citation type="submission" date="2020-08" db="EMBL/GenBank/DDBJ databases">
        <title>Genomic Encyclopedia of Type Strains, Phase IV (KMG-IV): sequencing the most valuable type-strain genomes for metagenomic binning, comparative biology and taxonomic classification.</title>
        <authorList>
            <person name="Goeker M."/>
        </authorList>
    </citation>
    <scope>NUCLEOTIDE SEQUENCE [LARGE SCALE GENOMIC DNA]</scope>
    <source>
        <strain evidence="7 8">DSM 4737</strain>
    </source>
</reference>
<evidence type="ECO:0000256" key="5">
    <source>
        <dbReference type="ARBA" id="ARBA00047754"/>
    </source>
</evidence>
<evidence type="ECO:0000256" key="4">
    <source>
        <dbReference type="ARBA" id="ARBA00022741"/>
    </source>
</evidence>
<dbReference type="Proteomes" id="UP000545037">
    <property type="component" value="Unassembled WGS sequence"/>
</dbReference>
<keyword evidence="3" id="KW-0237">DNA synthesis</keyword>
<proteinExistence type="inferred from homology"/>
<dbReference type="AlphaFoldDB" id="A0A7W9CIM6"/>